<evidence type="ECO:0000259" key="1">
    <source>
        <dbReference type="Pfam" id="PF04264"/>
    </source>
</evidence>
<gene>
    <name evidence="2" type="ORF">CPH92_12140</name>
</gene>
<dbReference type="InterPro" id="IPR007372">
    <property type="entry name" value="Lipid/polyisoprenoid-bd_YceI"/>
</dbReference>
<feature type="domain" description="Lipid/polyisoprenoid-binding YceI-like" evidence="1">
    <location>
        <begin position="44"/>
        <end position="157"/>
    </location>
</feature>
<organism evidence="2 3">
    <name type="scientific">Malaciobacter marinus</name>
    <dbReference type="NCBI Taxonomy" id="505249"/>
    <lineage>
        <taxon>Bacteria</taxon>
        <taxon>Pseudomonadati</taxon>
        <taxon>Campylobacterota</taxon>
        <taxon>Epsilonproteobacteria</taxon>
        <taxon>Campylobacterales</taxon>
        <taxon>Arcobacteraceae</taxon>
        <taxon>Malaciobacter</taxon>
    </lineage>
</organism>
<dbReference type="InterPro" id="IPR036761">
    <property type="entry name" value="TTHA0802/YceI-like_sf"/>
</dbReference>
<keyword evidence="3" id="KW-1185">Reference proteome</keyword>
<accession>A0ABX4LUT8</accession>
<dbReference type="Proteomes" id="UP000224740">
    <property type="component" value="Unassembled WGS sequence"/>
</dbReference>
<reference evidence="3" key="1">
    <citation type="submission" date="2017-09" db="EMBL/GenBank/DDBJ databases">
        <title>Arcobacter canalis sp. nov., a new species isolated from a water canal contaminated with urban sewage.</title>
        <authorList>
            <person name="Perez-Cataluna A."/>
            <person name="Salas-Masso N."/>
            <person name="Figueras M.J."/>
        </authorList>
    </citation>
    <scope>NUCLEOTIDE SEQUENCE [LARGE SCALE GENOMIC DNA]</scope>
    <source>
        <strain evidence="3">CECT 7727</strain>
    </source>
</reference>
<evidence type="ECO:0000313" key="2">
    <source>
        <dbReference type="EMBL" id="PHO14412.1"/>
    </source>
</evidence>
<dbReference type="Pfam" id="PF04264">
    <property type="entry name" value="YceI"/>
    <property type="match status" value="1"/>
</dbReference>
<dbReference type="Gene3D" id="2.40.128.110">
    <property type="entry name" value="Lipid/polyisoprenoid-binding, YceI-like"/>
    <property type="match status" value="1"/>
</dbReference>
<dbReference type="SUPFAM" id="SSF101874">
    <property type="entry name" value="YceI-like"/>
    <property type="match status" value="1"/>
</dbReference>
<evidence type="ECO:0000313" key="3">
    <source>
        <dbReference type="Proteomes" id="UP000224740"/>
    </source>
</evidence>
<sequence length="188" mass="21184">MKGVVMKIKLLIGIFFLFAFVSLNAYELNGDLKVQWTGYKTEKKVGVSGTFKDVNLQIKKSDNFTKFLKSAKVKIDSLSLESGLEVRNKSMVNTLFSLKSSEKILAFISDVNTNTKSLTLKLTMNEVTKTVPMKYEIKDKKVIASGVIDILDYSMSESFAKFAKECFDLHKGKSFSEVTIAFELPFKK</sequence>
<name>A0ABX4LUT8_9BACT</name>
<dbReference type="EMBL" id="NXAO01000058">
    <property type="protein sequence ID" value="PHO14412.1"/>
    <property type="molecule type" value="Genomic_DNA"/>
</dbReference>
<comment type="caution">
    <text evidence="2">The sequence shown here is derived from an EMBL/GenBank/DDBJ whole genome shotgun (WGS) entry which is preliminary data.</text>
</comment>
<protein>
    <recommendedName>
        <fullName evidence="1">Lipid/polyisoprenoid-binding YceI-like domain-containing protein</fullName>
    </recommendedName>
</protein>
<proteinExistence type="predicted"/>